<proteinExistence type="predicted"/>
<sequence>MHKMNEIRDKGDQFVIAKPVLRGRRVPRLPDADSTNTADECVTDPALVIAQQVDCPDLPTPPDSQANSETSLLDPFISDMKSICDQDPSEATFSFLCTTYDHAIAEITSALLPPLRPSANRNEPPQFDPLDAKEVQKLSKRNRPRAIREISGKSGEHCSLPTDLLETYFSEAWDSRHVVTNFFPTDSSGRVCVLESPFNLKEIINKLKGAENTSAGPDRLCYNDWKCIPKAAQFLLALFNACLYLRRGLPVWKTSTTILLKKGDLSLPNNWRPIALSSIAYKPFTKCLAARLSTWCEQHILSPCQKGFTSMTAFSSTTSSCSSLSSKRASSAKNYASRGWMSPMHLVHSPTAQYLRHFLQQELATSSTTSSETSTRMRPQILSGPSTTRPIEIKSGVKQGCPISGLLFNICVDPVIQSIQGNASAHRVLAFADDVCLLASSPDELQSMLDSVFSQFSALGLSLNEQKSHSFHFHGAPPAGTRPTNFTINSTSLHPIVEGDFHKFLDKPVGLNICPDYKSFKDLSQLAADVLGSSLAPWMPC</sequence>
<dbReference type="Proteomes" id="UP000499080">
    <property type="component" value="Unassembled WGS sequence"/>
</dbReference>
<evidence type="ECO:0000256" key="1">
    <source>
        <dbReference type="SAM" id="MobiDB-lite"/>
    </source>
</evidence>
<dbReference type="InterPro" id="IPR043502">
    <property type="entry name" value="DNA/RNA_pol_sf"/>
</dbReference>
<dbReference type="EMBL" id="BGPR01077000">
    <property type="protein sequence ID" value="GBL63629.1"/>
    <property type="molecule type" value="Genomic_DNA"/>
</dbReference>
<dbReference type="Gene3D" id="3.30.70.270">
    <property type="match status" value="1"/>
</dbReference>
<dbReference type="OrthoDB" id="6436077at2759"/>
<dbReference type="GO" id="GO:0071897">
    <property type="term" value="P:DNA biosynthetic process"/>
    <property type="evidence" value="ECO:0007669"/>
    <property type="project" value="UniProtKB-ARBA"/>
</dbReference>
<name>A0A4Y1ZRN7_ARAVE</name>
<gene>
    <name evidence="3" type="ORF">AVEN_24911_1</name>
</gene>
<dbReference type="PANTHER" id="PTHR19446">
    <property type="entry name" value="REVERSE TRANSCRIPTASES"/>
    <property type="match status" value="1"/>
</dbReference>
<dbReference type="SUPFAM" id="SSF56672">
    <property type="entry name" value="DNA/RNA polymerases"/>
    <property type="match status" value="1"/>
</dbReference>
<feature type="region of interest" description="Disordered" evidence="1">
    <location>
        <begin position="366"/>
        <end position="389"/>
    </location>
</feature>
<dbReference type="CDD" id="cd01650">
    <property type="entry name" value="RT_nLTR_like"/>
    <property type="match status" value="1"/>
</dbReference>
<reference evidence="3 4" key="1">
    <citation type="journal article" date="2019" name="Sci. Rep.">
        <title>Orb-weaving spider Araneus ventricosus genome elucidates the spidroin gene catalogue.</title>
        <authorList>
            <person name="Kono N."/>
            <person name="Nakamura H."/>
            <person name="Ohtoshi R."/>
            <person name="Moran D.A.P."/>
            <person name="Shinohara A."/>
            <person name="Yoshida Y."/>
            <person name="Fujiwara M."/>
            <person name="Mori M."/>
            <person name="Tomita M."/>
            <person name="Arakawa K."/>
        </authorList>
    </citation>
    <scope>NUCLEOTIDE SEQUENCE [LARGE SCALE GENOMIC DNA]</scope>
</reference>
<accession>A0A4Y1ZRN7</accession>
<dbReference type="AlphaFoldDB" id="A0A4Y1ZRN7"/>
<dbReference type="Pfam" id="PF00078">
    <property type="entry name" value="RVT_1"/>
    <property type="match status" value="1"/>
</dbReference>
<dbReference type="InterPro" id="IPR043128">
    <property type="entry name" value="Rev_trsase/Diguanyl_cyclase"/>
</dbReference>
<organism evidence="3 4">
    <name type="scientific">Araneus ventricosus</name>
    <name type="common">Orbweaver spider</name>
    <name type="synonym">Epeira ventricosa</name>
    <dbReference type="NCBI Taxonomy" id="182803"/>
    <lineage>
        <taxon>Eukaryota</taxon>
        <taxon>Metazoa</taxon>
        <taxon>Ecdysozoa</taxon>
        <taxon>Arthropoda</taxon>
        <taxon>Chelicerata</taxon>
        <taxon>Arachnida</taxon>
        <taxon>Araneae</taxon>
        <taxon>Araneomorphae</taxon>
        <taxon>Entelegynae</taxon>
        <taxon>Araneoidea</taxon>
        <taxon>Araneidae</taxon>
        <taxon>Araneus</taxon>
    </lineage>
</organism>
<comment type="caution">
    <text evidence="3">The sequence shown here is derived from an EMBL/GenBank/DDBJ whole genome shotgun (WGS) entry which is preliminary data.</text>
</comment>
<dbReference type="InterPro" id="IPR000477">
    <property type="entry name" value="RT_dom"/>
</dbReference>
<dbReference type="PROSITE" id="PS50878">
    <property type="entry name" value="RT_POL"/>
    <property type="match status" value="1"/>
</dbReference>
<feature type="domain" description="Reverse transcriptase" evidence="2">
    <location>
        <begin position="241"/>
        <end position="513"/>
    </location>
</feature>
<evidence type="ECO:0000313" key="3">
    <source>
        <dbReference type="EMBL" id="GBL63629.1"/>
    </source>
</evidence>
<evidence type="ECO:0000313" key="4">
    <source>
        <dbReference type="Proteomes" id="UP000499080"/>
    </source>
</evidence>
<keyword evidence="4" id="KW-1185">Reference proteome</keyword>
<evidence type="ECO:0000259" key="2">
    <source>
        <dbReference type="PROSITE" id="PS50878"/>
    </source>
</evidence>
<protein>
    <recommendedName>
        <fullName evidence="2">Reverse transcriptase domain-containing protein</fullName>
    </recommendedName>
</protein>